<name>A0A9Q8Z6A7_CURCL</name>
<protein>
    <submittedName>
        <fullName evidence="9">Cytochrome P450 monooxygenase-like protein</fullName>
    </submittedName>
</protein>
<dbReference type="CDD" id="cd11058">
    <property type="entry name" value="CYP60B-like"/>
    <property type="match status" value="1"/>
</dbReference>
<comment type="cofactor">
    <cofactor evidence="1 6">
        <name>heme</name>
        <dbReference type="ChEBI" id="CHEBI:30413"/>
    </cofactor>
</comment>
<keyword evidence="8" id="KW-0472">Membrane</keyword>
<dbReference type="GO" id="GO:0016705">
    <property type="term" value="F:oxidoreductase activity, acting on paired donors, with incorporation or reduction of molecular oxygen"/>
    <property type="evidence" value="ECO:0007669"/>
    <property type="project" value="InterPro"/>
</dbReference>
<dbReference type="Gene3D" id="1.10.630.10">
    <property type="entry name" value="Cytochrome P450"/>
    <property type="match status" value="1"/>
</dbReference>
<evidence type="ECO:0000256" key="5">
    <source>
        <dbReference type="ARBA" id="ARBA00023004"/>
    </source>
</evidence>
<dbReference type="PRINTS" id="PR00385">
    <property type="entry name" value="P450"/>
</dbReference>
<dbReference type="InterPro" id="IPR050121">
    <property type="entry name" value="Cytochrome_P450_monoxygenase"/>
</dbReference>
<keyword evidence="3 6" id="KW-0349">Heme</keyword>
<dbReference type="EMBL" id="CP089276">
    <property type="protein sequence ID" value="USP76606.1"/>
    <property type="molecule type" value="Genomic_DNA"/>
</dbReference>
<dbReference type="VEuPathDB" id="FungiDB:yc1106_03880"/>
<dbReference type="InterPro" id="IPR002401">
    <property type="entry name" value="Cyt_P450_E_grp-I"/>
</dbReference>
<evidence type="ECO:0000256" key="1">
    <source>
        <dbReference type="ARBA" id="ARBA00001971"/>
    </source>
</evidence>
<dbReference type="InterPro" id="IPR017972">
    <property type="entry name" value="Cyt_P450_CS"/>
</dbReference>
<dbReference type="PRINTS" id="PR00463">
    <property type="entry name" value="EP450I"/>
</dbReference>
<keyword evidence="4 6" id="KW-0479">Metal-binding</keyword>
<gene>
    <name evidence="9" type="ORF">yc1106_03880</name>
</gene>
<keyword evidence="8" id="KW-1133">Transmembrane helix</keyword>
<dbReference type="PROSITE" id="PS00086">
    <property type="entry name" value="CYTOCHROME_P450"/>
    <property type="match status" value="1"/>
</dbReference>
<keyword evidence="7" id="KW-0560">Oxidoreductase</keyword>
<dbReference type="PANTHER" id="PTHR24305:SF210">
    <property type="entry name" value="CYTOCHROME P450 MONOOXYGENASE ASQL-RELATED"/>
    <property type="match status" value="1"/>
</dbReference>
<evidence type="ECO:0000313" key="9">
    <source>
        <dbReference type="EMBL" id="USP76606.1"/>
    </source>
</evidence>
<dbReference type="AlphaFoldDB" id="A0A9Q8Z6A7"/>
<dbReference type="Pfam" id="PF00067">
    <property type="entry name" value="p450"/>
    <property type="match status" value="1"/>
</dbReference>
<comment type="similarity">
    <text evidence="2 7">Belongs to the cytochrome P450 family.</text>
</comment>
<accession>A0A9Q8Z6A7</accession>
<evidence type="ECO:0000256" key="7">
    <source>
        <dbReference type="RuleBase" id="RU000461"/>
    </source>
</evidence>
<organism evidence="9 10">
    <name type="scientific">Curvularia clavata</name>
    <dbReference type="NCBI Taxonomy" id="95742"/>
    <lineage>
        <taxon>Eukaryota</taxon>
        <taxon>Fungi</taxon>
        <taxon>Dikarya</taxon>
        <taxon>Ascomycota</taxon>
        <taxon>Pezizomycotina</taxon>
        <taxon>Dothideomycetes</taxon>
        <taxon>Pleosporomycetidae</taxon>
        <taxon>Pleosporales</taxon>
        <taxon>Pleosporineae</taxon>
        <taxon>Pleosporaceae</taxon>
        <taxon>Curvularia</taxon>
    </lineage>
</organism>
<dbReference type="Proteomes" id="UP001056012">
    <property type="component" value="Chromosome 3"/>
</dbReference>
<dbReference type="InterPro" id="IPR001128">
    <property type="entry name" value="Cyt_P450"/>
</dbReference>
<dbReference type="GO" id="GO:0004497">
    <property type="term" value="F:monooxygenase activity"/>
    <property type="evidence" value="ECO:0007669"/>
    <property type="project" value="UniProtKB-KW"/>
</dbReference>
<keyword evidence="10" id="KW-1185">Reference proteome</keyword>
<dbReference type="InterPro" id="IPR036396">
    <property type="entry name" value="Cyt_P450_sf"/>
</dbReference>
<evidence type="ECO:0000256" key="4">
    <source>
        <dbReference type="ARBA" id="ARBA00022723"/>
    </source>
</evidence>
<evidence type="ECO:0000313" key="10">
    <source>
        <dbReference type="Proteomes" id="UP001056012"/>
    </source>
</evidence>
<dbReference type="PANTHER" id="PTHR24305">
    <property type="entry name" value="CYTOCHROME P450"/>
    <property type="match status" value="1"/>
</dbReference>
<reference evidence="9" key="1">
    <citation type="submission" date="2021-12" db="EMBL/GenBank/DDBJ databases">
        <title>Curvularia clavata genome.</title>
        <authorList>
            <person name="Cao Y."/>
        </authorList>
    </citation>
    <scope>NUCLEOTIDE SEQUENCE</scope>
    <source>
        <strain evidence="9">Yc1106</strain>
    </source>
</reference>
<evidence type="ECO:0000256" key="2">
    <source>
        <dbReference type="ARBA" id="ARBA00010617"/>
    </source>
</evidence>
<keyword evidence="7 9" id="KW-0503">Monooxygenase</keyword>
<dbReference type="GO" id="GO:0020037">
    <property type="term" value="F:heme binding"/>
    <property type="evidence" value="ECO:0007669"/>
    <property type="project" value="InterPro"/>
</dbReference>
<evidence type="ECO:0000256" key="3">
    <source>
        <dbReference type="ARBA" id="ARBA00022617"/>
    </source>
</evidence>
<dbReference type="OrthoDB" id="1470350at2759"/>
<dbReference type="SUPFAM" id="SSF48264">
    <property type="entry name" value="Cytochrome P450"/>
    <property type="match status" value="1"/>
</dbReference>
<proteinExistence type="inferred from homology"/>
<feature type="binding site" description="axial binding residue" evidence="6">
    <location>
        <position position="461"/>
    </location>
    <ligand>
        <name>heme</name>
        <dbReference type="ChEBI" id="CHEBI:30413"/>
    </ligand>
    <ligandPart>
        <name>Fe</name>
        <dbReference type="ChEBI" id="CHEBI:18248"/>
    </ligandPart>
</feature>
<evidence type="ECO:0000256" key="6">
    <source>
        <dbReference type="PIRSR" id="PIRSR602401-1"/>
    </source>
</evidence>
<keyword evidence="8" id="KW-0812">Transmembrane</keyword>
<feature type="transmembrane region" description="Helical" evidence="8">
    <location>
        <begin position="20"/>
        <end position="44"/>
    </location>
</feature>
<keyword evidence="5 6" id="KW-0408">Iron</keyword>
<sequence>MDASANIMPANLRLTNPYVLAKSLGLFIGSFTIYGIYVAIYNLFFHPAKHIPGPLFARMTPIPYIYHVRAGSIVSWLEALHKKYGHAVRLAPNEVSFSSGDTAWPDIYGFRTGKHKDVGVYSKDKSWLAEPPNGVQHLINADEVTHTRMRRTLAHAFSDKSLREQEPLLQEYADLLVERLSQYATDGKSTDIVRWYNFFTFDIISELSFSESLFCLRDNKQHIWINLIYGAIKAGSSIALRQKYAVIRWYERVTNVFKDNQASHRLRMEFYAKCSDKVGRRLNTDTPKPDFFSSILKHNGVEGKGLSRGEMDSNSVLLLIAGSETTATTLSAATYLILRHPEIYAKVVDEIRSAFSSYEDITLDAVNNLRYTIACFSEALRLHPPVPTGFPRIAPPKGGVVSGVYVPEGMTVYVSQHSVSHTEYNFKDCDKYVPERWLGDEKYKDDKRDAVQPFSFGPRSCLGRNLAYAEMRLGFAKILFKYDLELVDPDSRWLEQKVFTLWNKPELLIRINPVKH</sequence>
<evidence type="ECO:0000256" key="8">
    <source>
        <dbReference type="SAM" id="Phobius"/>
    </source>
</evidence>
<dbReference type="GO" id="GO:0005506">
    <property type="term" value="F:iron ion binding"/>
    <property type="evidence" value="ECO:0007669"/>
    <property type="project" value="InterPro"/>
</dbReference>